<accession>A0A0E9XNC0</accession>
<reference evidence="1" key="1">
    <citation type="submission" date="2014-11" db="EMBL/GenBank/DDBJ databases">
        <authorList>
            <person name="Amaro Gonzalez C."/>
        </authorList>
    </citation>
    <scope>NUCLEOTIDE SEQUENCE</scope>
</reference>
<evidence type="ECO:0000313" key="1">
    <source>
        <dbReference type="EMBL" id="JAI03902.1"/>
    </source>
</evidence>
<organism evidence="1">
    <name type="scientific">Anguilla anguilla</name>
    <name type="common">European freshwater eel</name>
    <name type="synonym">Muraena anguilla</name>
    <dbReference type="NCBI Taxonomy" id="7936"/>
    <lineage>
        <taxon>Eukaryota</taxon>
        <taxon>Metazoa</taxon>
        <taxon>Chordata</taxon>
        <taxon>Craniata</taxon>
        <taxon>Vertebrata</taxon>
        <taxon>Euteleostomi</taxon>
        <taxon>Actinopterygii</taxon>
        <taxon>Neopterygii</taxon>
        <taxon>Teleostei</taxon>
        <taxon>Anguilliformes</taxon>
        <taxon>Anguillidae</taxon>
        <taxon>Anguilla</taxon>
    </lineage>
</organism>
<protein>
    <submittedName>
        <fullName evidence="1">Uncharacterized protein</fullName>
    </submittedName>
</protein>
<dbReference type="EMBL" id="GBXM01004676">
    <property type="protein sequence ID" value="JAI03902.1"/>
    <property type="molecule type" value="Transcribed_RNA"/>
</dbReference>
<reference evidence="1" key="2">
    <citation type="journal article" date="2015" name="Fish Shellfish Immunol.">
        <title>Early steps in the European eel (Anguilla anguilla)-Vibrio vulnificus interaction in the gills: Role of the RtxA13 toxin.</title>
        <authorList>
            <person name="Callol A."/>
            <person name="Pajuelo D."/>
            <person name="Ebbesson L."/>
            <person name="Teles M."/>
            <person name="MacKenzie S."/>
            <person name="Amaro C."/>
        </authorList>
    </citation>
    <scope>NUCLEOTIDE SEQUENCE</scope>
</reference>
<proteinExistence type="predicted"/>
<name>A0A0E9XNC0_ANGAN</name>
<sequence length="12" mass="1310">MGRQERGPAPPD</sequence>